<proteinExistence type="predicted"/>
<keyword evidence="1" id="KW-0596">Phosphopantetheine</keyword>
<reference evidence="4 5" key="1">
    <citation type="submission" date="2018-06" db="EMBL/GenBank/DDBJ databases">
        <title>The complete genome sequence of a nosiheptide producer Streptomyces actuosus ATCC 25421: deducing the ability of producing a new class III lantibiotics.</title>
        <authorList>
            <person name="Liu W."/>
            <person name="Sun F."/>
            <person name="Hu Y."/>
        </authorList>
    </citation>
    <scope>NUCLEOTIDE SEQUENCE [LARGE SCALE GENOMIC DNA]</scope>
    <source>
        <strain evidence="4 5">ATCC 25421</strain>
    </source>
</reference>
<dbReference type="PROSITE" id="PS00012">
    <property type="entry name" value="PHOSPHOPANTETHEINE"/>
    <property type="match status" value="1"/>
</dbReference>
<sequence length="93" mass="9857">MTVTANETFAADAVAAHLKQFIVDALFIDMEPAEITDDMLLGTDVGVDSLGFAELLAHLEDEYGISVTDGEFVPDNFATVGRIVALVGRKLAG</sequence>
<dbReference type="SUPFAM" id="SSF47336">
    <property type="entry name" value="ACP-like"/>
    <property type="match status" value="1"/>
</dbReference>
<protein>
    <submittedName>
        <fullName evidence="4">Acyl carrier protein</fullName>
    </submittedName>
</protein>
<dbReference type="AlphaFoldDB" id="A0A2U9P427"/>
<organism evidence="4 5">
    <name type="scientific">Streptomyces actuosus</name>
    <dbReference type="NCBI Taxonomy" id="1885"/>
    <lineage>
        <taxon>Bacteria</taxon>
        <taxon>Bacillati</taxon>
        <taxon>Actinomycetota</taxon>
        <taxon>Actinomycetes</taxon>
        <taxon>Kitasatosporales</taxon>
        <taxon>Streptomycetaceae</taxon>
        <taxon>Streptomyces</taxon>
    </lineage>
</organism>
<dbReference type="Proteomes" id="UP000247634">
    <property type="component" value="Chromosome"/>
</dbReference>
<dbReference type="OrthoDB" id="3395095at2"/>
<dbReference type="InterPro" id="IPR036736">
    <property type="entry name" value="ACP-like_sf"/>
</dbReference>
<name>A0A2U9P427_STRAS</name>
<evidence type="ECO:0000256" key="2">
    <source>
        <dbReference type="ARBA" id="ARBA00022553"/>
    </source>
</evidence>
<dbReference type="RefSeq" id="WP_110629430.1">
    <property type="nucleotide sequence ID" value="NZ_CP029788.1"/>
</dbReference>
<keyword evidence="2" id="KW-0597">Phosphoprotein</keyword>
<evidence type="ECO:0000256" key="1">
    <source>
        <dbReference type="ARBA" id="ARBA00022450"/>
    </source>
</evidence>
<evidence type="ECO:0000259" key="3">
    <source>
        <dbReference type="PROSITE" id="PS50075"/>
    </source>
</evidence>
<dbReference type="KEGG" id="sact:DMT42_21005"/>
<dbReference type="EMBL" id="CP029788">
    <property type="protein sequence ID" value="AWT44529.1"/>
    <property type="molecule type" value="Genomic_DNA"/>
</dbReference>
<dbReference type="InterPro" id="IPR006162">
    <property type="entry name" value="Ppantetheine_attach_site"/>
</dbReference>
<dbReference type="InterPro" id="IPR009081">
    <property type="entry name" value="PP-bd_ACP"/>
</dbReference>
<gene>
    <name evidence="4" type="ORF">DMT42_21005</name>
</gene>
<dbReference type="Gene3D" id="1.10.1200.10">
    <property type="entry name" value="ACP-like"/>
    <property type="match status" value="1"/>
</dbReference>
<accession>A0A2U9P427</accession>
<evidence type="ECO:0000313" key="4">
    <source>
        <dbReference type="EMBL" id="AWT44529.1"/>
    </source>
</evidence>
<dbReference type="Pfam" id="PF00550">
    <property type="entry name" value="PP-binding"/>
    <property type="match status" value="1"/>
</dbReference>
<feature type="domain" description="Carrier" evidence="3">
    <location>
        <begin position="12"/>
        <end position="91"/>
    </location>
</feature>
<keyword evidence="5" id="KW-1185">Reference proteome</keyword>
<dbReference type="PROSITE" id="PS50075">
    <property type="entry name" value="CARRIER"/>
    <property type="match status" value="1"/>
</dbReference>
<evidence type="ECO:0000313" key="5">
    <source>
        <dbReference type="Proteomes" id="UP000247634"/>
    </source>
</evidence>